<gene>
    <name evidence="2" type="ORF">GLW07_13430</name>
</gene>
<keyword evidence="1" id="KW-0732">Signal</keyword>
<name>A0A845F0H8_9BACL</name>
<evidence type="ECO:0000256" key="1">
    <source>
        <dbReference type="SAM" id="SignalP"/>
    </source>
</evidence>
<organism evidence="2 3">
    <name type="scientific">Guptibacillus hwajinpoensis</name>
    <dbReference type="NCBI Taxonomy" id="208199"/>
    <lineage>
        <taxon>Bacteria</taxon>
        <taxon>Bacillati</taxon>
        <taxon>Bacillota</taxon>
        <taxon>Bacilli</taxon>
        <taxon>Bacillales</taxon>
        <taxon>Guptibacillaceae</taxon>
        <taxon>Guptibacillus</taxon>
    </lineage>
</organism>
<dbReference type="EMBL" id="WMEY01000004">
    <property type="protein sequence ID" value="MYL64353.1"/>
    <property type="molecule type" value="Genomic_DNA"/>
</dbReference>
<dbReference type="PROSITE" id="PS51257">
    <property type="entry name" value="PROKAR_LIPOPROTEIN"/>
    <property type="match status" value="1"/>
</dbReference>
<evidence type="ECO:0000313" key="3">
    <source>
        <dbReference type="Proteomes" id="UP000447833"/>
    </source>
</evidence>
<dbReference type="Proteomes" id="UP000447833">
    <property type="component" value="Unassembled WGS sequence"/>
</dbReference>
<feature type="chain" id="PRO_5039498782" evidence="1">
    <location>
        <begin position="19"/>
        <end position="110"/>
    </location>
</feature>
<sequence>MKSTAAVFLLVFILGCNATSSTETFDKQTIEKAREHVESYFRHNYKNADKITFSDDTSDPMEGLIINGTVNGAEFSASVEPETFVVKSVGETEGFPDVKEECRDTVCDYE</sequence>
<accession>A0A845F0H8</accession>
<dbReference type="RefSeq" id="WP_160919812.1">
    <property type="nucleotide sequence ID" value="NZ_WMEY01000004.1"/>
</dbReference>
<reference evidence="2 3" key="1">
    <citation type="submission" date="2019-11" db="EMBL/GenBank/DDBJ databases">
        <title>Genome sequences of 17 halophilic strains isolated from different environments.</title>
        <authorList>
            <person name="Furrow R.E."/>
        </authorList>
    </citation>
    <scope>NUCLEOTIDE SEQUENCE [LARGE SCALE GENOMIC DNA]</scope>
    <source>
        <strain evidence="2 3">22506_14_FS</strain>
    </source>
</reference>
<comment type="caution">
    <text evidence="2">The sequence shown here is derived from an EMBL/GenBank/DDBJ whole genome shotgun (WGS) entry which is preliminary data.</text>
</comment>
<protein>
    <submittedName>
        <fullName evidence="2">DUF1433 domain-containing protein</fullName>
    </submittedName>
</protein>
<dbReference type="AlphaFoldDB" id="A0A845F0H8"/>
<evidence type="ECO:0000313" key="2">
    <source>
        <dbReference type="EMBL" id="MYL64353.1"/>
    </source>
</evidence>
<feature type="signal peptide" evidence="1">
    <location>
        <begin position="1"/>
        <end position="18"/>
    </location>
</feature>
<dbReference type="Gene3D" id="3.10.450.130">
    <property type="entry name" value="folded 79 residue fragment of lin0334 like domains"/>
    <property type="match status" value="1"/>
</dbReference>
<proteinExistence type="predicted"/>